<reference evidence="2" key="1">
    <citation type="submission" date="2017-08" db="EMBL/GenBank/DDBJ databases">
        <title>A dynamic microbial community with high functional redundancy inhabits the cold, oxic subseafloor aquifer.</title>
        <authorList>
            <person name="Tully B.J."/>
            <person name="Wheat C.G."/>
            <person name="Glazer B.T."/>
            <person name="Huber J.A."/>
        </authorList>
    </citation>
    <scope>NUCLEOTIDE SEQUENCE [LARGE SCALE GENOMIC DNA]</scope>
</reference>
<dbReference type="AlphaFoldDB" id="A0A2A4T8I6"/>
<dbReference type="Proteomes" id="UP000218113">
    <property type="component" value="Unassembled WGS sequence"/>
</dbReference>
<sequence length="66" mass="7851">MIIDAKWLDQAVKKAVKEFWRVKAILYRTNDFRSEESGRLPFFPSSFDFSGSIFDIQMEDKDRKTN</sequence>
<name>A0A2A4T8I6_9DELT</name>
<organism evidence="1 2">
    <name type="scientific">SAR324 cluster bacterium</name>
    <dbReference type="NCBI Taxonomy" id="2024889"/>
    <lineage>
        <taxon>Bacteria</taxon>
        <taxon>Deltaproteobacteria</taxon>
        <taxon>SAR324 cluster</taxon>
    </lineage>
</organism>
<gene>
    <name evidence="1" type="ORF">COB67_03455</name>
</gene>
<comment type="caution">
    <text evidence="1">The sequence shown here is derived from an EMBL/GenBank/DDBJ whole genome shotgun (WGS) entry which is preliminary data.</text>
</comment>
<protein>
    <submittedName>
        <fullName evidence="1">Uncharacterized protein</fullName>
    </submittedName>
</protein>
<evidence type="ECO:0000313" key="1">
    <source>
        <dbReference type="EMBL" id="PCI29674.1"/>
    </source>
</evidence>
<evidence type="ECO:0000313" key="2">
    <source>
        <dbReference type="Proteomes" id="UP000218113"/>
    </source>
</evidence>
<accession>A0A2A4T8I6</accession>
<proteinExistence type="predicted"/>
<dbReference type="EMBL" id="NVSR01000011">
    <property type="protein sequence ID" value="PCI29674.1"/>
    <property type="molecule type" value="Genomic_DNA"/>
</dbReference>